<dbReference type="Proteomes" id="UP001159427">
    <property type="component" value="Unassembled WGS sequence"/>
</dbReference>
<protein>
    <recommendedName>
        <fullName evidence="5">Fibrinogen C-terminal domain-containing protein</fullName>
    </recommendedName>
</protein>
<keyword evidence="2" id="KW-0964">Secreted</keyword>
<dbReference type="PROSITE" id="PS51406">
    <property type="entry name" value="FIBRINOGEN_C_2"/>
    <property type="match status" value="1"/>
</dbReference>
<evidence type="ECO:0000256" key="3">
    <source>
        <dbReference type="ARBA" id="ARBA00023119"/>
    </source>
</evidence>
<keyword evidence="4" id="KW-1015">Disulfide bond</keyword>
<keyword evidence="7" id="KW-1185">Reference proteome</keyword>
<dbReference type="Pfam" id="PF01410">
    <property type="entry name" value="COLFI"/>
    <property type="match status" value="1"/>
</dbReference>
<keyword evidence="3" id="KW-0176">Collagen</keyword>
<dbReference type="InterPro" id="IPR036056">
    <property type="entry name" value="Fibrinogen-like_C"/>
</dbReference>
<proteinExistence type="predicted"/>
<evidence type="ECO:0000256" key="4">
    <source>
        <dbReference type="ARBA" id="ARBA00023157"/>
    </source>
</evidence>
<dbReference type="SUPFAM" id="SSF56496">
    <property type="entry name" value="Fibrinogen C-terminal domain-like"/>
    <property type="match status" value="1"/>
</dbReference>
<comment type="caution">
    <text evidence="6">The sequence shown here is derived from an EMBL/GenBank/DDBJ whole genome shotgun (WGS) entry which is preliminary data.</text>
</comment>
<dbReference type="NCBIfam" id="NF040941">
    <property type="entry name" value="GGGWT_bact"/>
    <property type="match status" value="1"/>
</dbReference>
<sequence>KCHHGYKGQRCLTRKLGFVASNPGLSCKHIRDAGDSIGDGEYWIDPENNRNPFKVYCDMTTDGGYFFIFTSILINELKTSAFIVYLHQNYAKQGRTFHVITAANSTGEAVVQYFSGQSDTLPASCGSFITMEDDNSELAIKCSKWGNDGSHYVGKWGHHRKQGEFRMYDHTAFIANLHYWIIFNRMGKCDEGAD</sequence>
<evidence type="ECO:0000313" key="7">
    <source>
        <dbReference type="Proteomes" id="UP001159427"/>
    </source>
</evidence>
<dbReference type="Gene3D" id="2.60.120.1000">
    <property type="match status" value="1"/>
</dbReference>
<dbReference type="InterPro" id="IPR002181">
    <property type="entry name" value="Fibrinogen_a/b/g_C_dom"/>
</dbReference>
<comment type="subcellular location">
    <subcellularLocation>
        <location evidence="1">Secreted</location>
    </subcellularLocation>
</comment>
<gene>
    <name evidence="6" type="ORF">PEVE_00029911</name>
</gene>
<feature type="domain" description="Fibrinogen C-terminal" evidence="5">
    <location>
        <begin position="18"/>
        <end position="64"/>
    </location>
</feature>
<dbReference type="PANTHER" id="PTHR16146:SF46">
    <property type="entry name" value="INTELECTIN-1A-RELATED"/>
    <property type="match status" value="1"/>
</dbReference>
<accession>A0ABN8SY70</accession>
<evidence type="ECO:0000256" key="1">
    <source>
        <dbReference type="ARBA" id="ARBA00004613"/>
    </source>
</evidence>
<organism evidence="6 7">
    <name type="scientific">Porites evermanni</name>
    <dbReference type="NCBI Taxonomy" id="104178"/>
    <lineage>
        <taxon>Eukaryota</taxon>
        <taxon>Metazoa</taxon>
        <taxon>Cnidaria</taxon>
        <taxon>Anthozoa</taxon>
        <taxon>Hexacorallia</taxon>
        <taxon>Scleractinia</taxon>
        <taxon>Fungiina</taxon>
        <taxon>Poritidae</taxon>
        <taxon>Porites</taxon>
    </lineage>
</organism>
<feature type="non-terminal residue" evidence="6">
    <location>
        <position position="1"/>
    </location>
</feature>
<reference evidence="6 7" key="1">
    <citation type="submission" date="2022-05" db="EMBL/GenBank/DDBJ databases">
        <authorList>
            <consortium name="Genoscope - CEA"/>
            <person name="William W."/>
        </authorList>
    </citation>
    <scope>NUCLEOTIDE SEQUENCE [LARGE SCALE GENOMIC DNA]</scope>
</reference>
<name>A0ABN8SY70_9CNID</name>
<evidence type="ECO:0000259" key="5">
    <source>
        <dbReference type="PROSITE" id="PS51406"/>
    </source>
</evidence>
<evidence type="ECO:0000313" key="6">
    <source>
        <dbReference type="EMBL" id="CAH3195296.1"/>
    </source>
</evidence>
<dbReference type="InterPro" id="IPR000885">
    <property type="entry name" value="Fib_collagen_C"/>
</dbReference>
<evidence type="ECO:0000256" key="2">
    <source>
        <dbReference type="ARBA" id="ARBA00022525"/>
    </source>
</evidence>
<dbReference type="EMBL" id="CALNXI010004209">
    <property type="protein sequence ID" value="CAH3195296.1"/>
    <property type="molecule type" value="Genomic_DNA"/>
</dbReference>
<dbReference type="PANTHER" id="PTHR16146">
    <property type="entry name" value="INTELECTIN"/>
    <property type="match status" value="1"/>
</dbReference>